<proteinExistence type="predicted"/>
<feature type="domain" description="Pyrroloquinoline quinone-dependent pyranose dehydrogenase beta-propeller" evidence="2">
    <location>
        <begin position="45"/>
        <end position="427"/>
    </location>
</feature>
<dbReference type="Pfam" id="PF22807">
    <property type="entry name" value="TrAA12"/>
    <property type="match status" value="1"/>
</dbReference>
<name>A0ABT3PQQ8_9BACT</name>
<dbReference type="SUPFAM" id="SSF50952">
    <property type="entry name" value="Soluble quinoprotein glucose dehydrogenase"/>
    <property type="match status" value="1"/>
</dbReference>
<dbReference type="EMBL" id="JAGGJA010000010">
    <property type="protein sequence ID" value="MCW9708189.1"/>
    <property type="molecule type" value="Genomic_DNA"/>
</dbReference>
<accession>A0ABT3PQQ8</accession>
<organism evidence="3 4">
    <name type="scientific">Fodinibius salsisoli</name>
    <dbReference type="NCBI Taxonomy" id="2820877"/>
    <lineage>
        <taxon>Bacteria</taxon>
        <taxon>Pseudomonadati</taxon>
        <taxon>Balneolota</taxon>
        <taxon>Balneolia</taxon>
        <taxon>Balneolales</taxon>
        <taxon>Balneolaceae</taxon>
        <taxon>Fodinibius</taxon>
    </lineage>
</organism>
<evidence type="ECO:0000313" key="4">
    <source>
        <dbReference type="Proteomes" id="UP001207918"/>
    </source>
</evidence>
<sequence>MNLIKVGILSILSLGLFISCSSEAPAPSEGETQMAYSDDNGGITLPDGFKAVVVADSVGKARHITVADNGDIYVNLEEEKNGYGIAALRDNDADGIADTTQYFGPYTGTGIQIHNGYLYVSSDTSVVRYEMTEGQLVPQGEAEMVVEGFPDQGSHAAKSFTFDQSGNLYVNIGAPSNACQEESRTPGSAGMEPCPQLEGHGGIWKFSADQVGQTYMGVEQRYATGIRNSVALDWDTNSNQLYVVQHGRDQLNTLWPEYYDAQDNAELPAEEMFAVNEGDNFGWPYAYYNWKTNQKLVSPEYGGDGETAVEGDEYEDPVIAFPGHWGPNDLLFYSGSQFPESYHNGAFIAFHGSWNRAPEPQAGYKVAFVPFDGGEAASDHQVFADGFAGQDSLRSPGNAQYRPMGLATGSDGSLYISDSQKGKIWRVVYTNENAQ</sequence>
<dbReference type="Gene3D" id="2.120.10.30">
    <property type="entry name" value="TolB, C-terminal domain"/>
    <property type="match status" value="1"/>
</dbReference>
<keyword evidence="1" id="KW-0732">Signal</keyword>
<evidence type="ECO:0000259" key="2">
    <source>
        <dbReference type="Pfam" id="PF22807"/>
    </source>
</evidence>
<keyword evidence="4" id="KW-1185">Reference proteome</keyword>
<dbReference type="RefSeq" id="WP_265766975.1">
    <property type="nucleotide sequence ID" value="NZ_JAGGJA010000010.1"/>
</dbReference>
<dbReference type="InterPro" id="IPR011041">
    <property type="entry name" value="Quinoprot_gluc/sorb_DH_b-prop"/>
</dbReference>
<comment type="caution">
    <text evidence="3">The sequence shown here is derived from an EMBL/GenBank/DDBJ whole genome shotgun (WGS) entry which is preliminary data.</text>
</comment>
<dbReference type="InterPro" id="IPR054539">
    <property type="entry name" value="Beta-prop_PDH"/>
</dbReference>
<dbReference type="Proteomes" id="UP001207918">
    <property type="component" value="Unassembled WGS sequence"/>
</dbReference>
<feature type="signal peptide" evidence="1">
    <location>
        <begin position="1"/>
        <end position="24"/>
    </location>
</feature>
<protein>
    <submittedName>
        <fullName evidence="3">PQQ-dependent sugar dehydrogenase</fullName>
    </submittedName>
</protein>
<evidence type="ECO:0000313" key="3">
    <source>
        <dbReference type="EMBL" id="MCW9708189.1"/>
    </source>
</evidence>
<reference evidence="3 4" key="1">
    <citation type="submission" date="2021-03" db="EMBL/GenBank/DDBJ databases">
        <title>Aliifodinibius sp. nov., a new bacterium isolated from saline soil.</title>
        <authorList>
            <person name="Galisteo C."/>
            <person name="De La Haba R."/>
            <person name="Sanchez-Porro C."/>
            <person name="Ventosa A."/>
        </authorList>
    </citation>
    <scope>NUCLEOTIDE SEQUENCE [LARGE SCALE GENOMIC DNA]</scope>
    <source>
        <strain evidence="3 4">1BSP15-2V2</strain>
    </source>
</reference>
<gene>
    <name evidence="3" type="ORF">J6I44_15090</name>
</gene>
<feature type="chain" id="PRO_5046824835" evidence="1">
    <location>
        <begin position="25"/>
        <end position="435"/>
    </location>
</feature>
<dbReference type="InterPro" id="IPR011042">
    <property type="entry name" value="6-blade_b-propeller_TolB-like"/>
</dbReference>
<evidence type="ECO:0000256" key="1">
    <source>
        <dbReference type="SAM" id="SignalP"/>
    </source>
</evidence>
<dbReference type="PANTHER" id="PTHR33546:SF1">
    <property type="entry name" value="LARGE, MULTIFUNCTIONAL SECRETED PROTEIN"/>
    <property type="match status" value="1"/>
</dbReference>
<dbReference type="PANTHER" id="PTHR33546">
    <property type="entry name" value="LARGE, MULTIFUNCTIONAL SECRETED PROTEIN-RELATED"/>
    <property type="match status" value="1"/>
</dbReference>
<dbReference type="PROSITE" id="PS51257">
    <property type="entry name" value="PROKAR_LIPOPROTEIN"/>
    <property type="match status" value="1"/>
</dbReference>